<dbReference type="KEGG" id="het:BBW65_03490"/>
<dbReference type="GO" id="GO:0009089">
    <property type="term" value="P:lysine biosynthetic process via diaminopimelate"/>
    <property type="evidence" value="ECO:0007669"/>
    <property type="project" value="TreeGrafter"/>
</dbReference>
<dbReference type="PIRSF" id="PIRSF038941">
    <property type="entry name" value="NspC"/>
    <property type="match status" value="1"/>
</dbReference>
<dbReference type="FunFam" id="3.20.20.10:FF:000012">
    <property type="entry name" value="Carboxynorspermidine/carboxyspermidine decarboxylase"/>
    <property type="match status" value="1"/>
</dbReference>
<evidence type="ECO:0000256" key="8">
    <source>
        <dbReference type="ARBA" id="ARBA00025802"/>
    </source>
</evidence>
<gene>
    <name evidence="13" type="ORF">BBW65_03490</name>
</gene>
<feature type="binding site" evidence="11">
    <location>
        <position position="292"/>
    </location>
    <ligand>
        <name>substrate</name>
    </ligand>
</feature>
<dbReference type="EC" id="4.1.1.96" evidence="2"/>
<dbReference type="SUPFAM" id="SSF51419">
    <property type="entry name" value="PLP-binding barrel"/>
    <property type="match status" value="1"/>
</dbReference>
<keyword evidence="14" id="KW-1185">Reference proteome</keyword>
<dbReference type="GO" id="GO:0008836">
    <property type="term" value="F:diaminopimelate decarboxylase activity"/>
    <property type="evidence" value="ECO:0007669"/>
    <property type="project" value="TreeGrafter"/>
</dbReference>
<feature type="binding site" evidence="11">
    <location>
        <position position="256"/>
    </location>
    <ligand>
        <name>substrate</name>
    </ligand>
</feature>
<dbReference type="GO" id="GO:0045312">
    <property type="term" value="P:nor-spermidine biosynthetic process"/>
    <property type="evidence" value="ECO:0007669"/>
    <property type="project" value="InterPro"/>
</dbReference>
<evidence type="ECO:0000256" key="11">
    <source>
        <dbReference type="PIRSR" id="PIRSR038941-1"/>
    </source>
</evidence>
<comment type="catalytic activity">
    <reaction evidence="9">
        <text>carboxyspermidine + H(+) = spermidine + CO2</text>
        <dbReference type="Rhea" id="RHEA:34095"/>
        <dbReference type="ChEBI" id="CHEBI:15378"/>
        <dbReference type="ChEBI" id="CHEBI:16526"/>
        <dbReference type="ChEBI" id="CHEBI:57834"/>
        <dbReference type="ChEBI" id="CHEBI:65072"/>
        <dbReference type="EC" id="4.1.1.96"/>
    </reaction>
</comment>
<comment type="similarity">
    <text evidence="8">Belongs to the Orn/Lys/Arg decarboxylase class-II family. NspC subfamily.</text>
</comment>
<dbReference type="SUPFAM" id="SSF50621">
    <property type="entry name" value="Alanine racemase C-terminal domain-like"/>
    <property type="match status" value="1"/>
</dbReference>
<evidence type="ECO:0000313" key="14">
    <source>
        <dbReference type="Proteomes" id="UP000092884"/>
    </source>
</evidence>
<dbReference type="GO" id="GO:0008295">
    <property type="term" value="P:spermidine biosynthetic process"/>
    <property type="evidence" value="ECO:0007669"/>
    <property type="project" value="UniProtKB-KW"/>
</dbReference>
<feature type="domain" description="Orn/DAP/Arg decarboxylase 2 C-terminal" evidence="12">
    <location>
        <begin position="150"/>
        <end position="356"/>
    </location>
</feature>
<keyword evidence="7" id="KW-0456">Lyase</keyword>
<evidence type="ECO:0000256" key="5">
    <source>
        <dbReference type="ARBA" id="ARBA00022898"/>
    </source>
</evidence>
<dbReference type="CDD" id="cd06829">
    <property type="entry name" value="PLPDE_III_CANSDC"/>
    <property type="match status" value="1"/>
</dbReference>
<dbReference type="InterPro" id="IPR029066">
    <property type="entry name" value="PLP-binding_barrel"/>
</dbReference>
<dbReference type="AlphaFoldDB" id="A0A1B1U585"/>
<organism evidence="13 14">
    <name type="scientific">Helicobacter enhydrae</name>
    <dbReference type="NCBI Taxonomy" id="222136"/>
    <lineage>
        <taxon>Bacteria</taxon>
        <taxon>Pseudomonadati</taxon>
        <taxon>Campylobacterota</taxon>
        <taxon>Epsilonproteobacteria</taxon>
        <taxon>Campylobacterales</taxon>
        <taxon>Helicobacteraceae</taxon>
        <taxon>Helicobacter</taxon>
    </lineage>
</organism>
<comment type="cofactor">
    <cofactor evidence="1">
        <name>pyridoxal 5'-phosphate</name>
        <dbReference type="ChEBI" id="CHEBI:597326"/>
    </cofactor>
</comment>
<evidence type="ECO:0000256" key="1">
    <source>
        <dbReference type="ARBA" id="ARBA00001933"/>
    </source>
</evidence>
<evidence type="ECO:0000256" key="7">
    <source>
        <dbReference type="ARBA" id="ARBA00023239"/>
    </source>
</evidence>
<dbReference type="InterPro" id="IPR022643">
    <property type="entry name" value="De-COase2_C"/>
</dbReference>
<keyword evidence="6" id="KW-0745">Spermidine biosynthesis</keyword>
<protein>
    <recommendedName>
        <fullName evidence="3">Carboxynorspermidine/carboxyspermidine decarboxylase</fullName>
        <ecNumber evidence="2">4.1.1.96</ecNumber>
    </recommendedName>
</protein>
<proteinExistence type="inferred from homology"/>
<name>A0A1B1U585_9HELI</name>
<reference evidence="14" key="1">
    <citation type="submission" date="2016-07" db="EMBL/GenBank/DDBJ databases">
        <authorList>
            <person name="Florea S."/>
            <person name="Webb J.S."/>
            <person name="Jaromczyk J."/>
            <person name="Schardl C.L."/>
        </authorList>
    </citation>
    <scope>NUCLEOTIDE SEQUENCE [LARGE SCALE GENOMIC DNA]</scope>
    <source>
        <strain evidence="14">MIT 01-6242</strain>
    </source>
</reference>
<keyword evidence="5" id="KW-0663">Pyridoxal phosphate</keyword>
<evidence type="ECO:0000256" key="4">
    <source>
        <dbReference type="ARBA" id="ARBA00022793"/>
    </source>
</evidence>
<evidence type="ECO:0000313" key="13">
    <source>
        <dbReference type="EMBL" id="ANV97919.1"/>
    </source>
</evidence>
<accession>A0A1B1U585</accession>
<dbReference type="InterPro" id="IPR005730">
    <property type="entry name" value="Nsp_de-COase"/>
</dbReference>
<evidence type="ECO:0000256" key="3">
    <source>
        <dbReference type="ARBA" id="ARBA00013633"/>
    </source>
</evidence>
<dbReference type="EMBL" id="CP016503">
    <property type="protein sequence ID" value="ANV97919.1"/>
    <property type="molecule type" value="Genomic_DNA"/>
</dbReference>
<evidence type="ECO:0000256" key="6">
    <source>
        <dbReference type="ARBA" id="ARBA00023066"/>
    </source>
</evidence>
<dbReference type="PANTHER" id="PTHR43727">
    <property type="entry name" value="DIAMINOPIMELATE DECARBOXYLASE"/>
    <property type="match status" value="1"/>
</dbReference>
<dbReference type="InterPro" id="IPR009006">
    <property type="entry name" value="Ala_racemase/Decarboxylase_C"/>
</dbReference>
<comment type="catalytic activity">
    <reaction evidence="10">
        <text>carboxynorspermidine + H(+) = norspermidine + CO2</text>
        <dbReference type="Rhea" id="RHEA:34099"/>
        <dbReference type="ChEBI" id="CHEBI:15378"/>
        <dbReference type="ChEBI" id="CHEBI:16526"/>
        <dbReference type="ChEBI" id="CHEBI:57920"/>
        <dbReference type="ChEBI" id="CHEBI:65070"/>
        <dbReference type="EC" id="4.1.1.96"/>
    </reaction>
</comment>
<evidence type="ECO:0000256" key="9">
    <source>
        <dbReference type="ARBA" id="ARBA00047351"/>
    </source>
</evidence>
<dbReference type="Proteomes" id="UP000092884">
    <property type="component" value="Chromosome"/>
</dbReference>
<keyword evidence="4" id="KW-0210">Decarboxylase</keyword>
<evidence type="ECO:0000256" key="10">
    <source>
        <dbReference type="ARBA" id="ARBA00047389"/>
    </source>
</evidence>
<dbReference type="PANTHER" id="PTHR43727:SF1">
    <property type="entry name" value="CARBOXYNORSPERMIDINE_CARBOXYSPERMIDINE DECARBOXYLASE"/>
    <property type="match status" value="1"/>
</dbReference>
<sequence length="400" mass="44950">MNIQTLRHIPSPCYVLEEDKLLKNAQILQDLQNKSGAKVLIALKGFAFWQSFDLLKPYLCGTTASGEYEARLGYERFGSYGDGKEVCVFSPAYKESEILALLPMATHLIFNSFAQWQRFRPLITAHNQNAQHPIQIGLRLNPLYSEVSPMIYNPCAPKSRLGITPEAFQEGVAKYGLEGISGLHFHTHCEQNSDVLERTIAHIKHHFSTYLHQMRWINLGGGHHITKQGYDLPLLIQLVQEMRAEFGTEIFLEPGEAVGWECGFLLGEVVDIVCNDGEIAILDVSASAHMPDCLEMPYRPMISKLSSSGLEDDLGSDVGRYRYRLGGPTCLSGDVMGDFSFDSPLEIGDRIIFKDMIHYTIVKNTTFNGVPLPALGTIRQNGEFKLLKSFDYSYYEQRNG</sequence>
<dbReference type="Gene3D" id="2.40.37.10">
    <property type="entry name" value="Lyase, Ornithine Decarboxylase, Chain A, domain 1"/>
    <property type="match status" value="1"/>
</dbReference>
<dbReference type="NCBIfam" id="TIGR01047">
    <property type="entry name" value="nspC"/>
    <property type="match status" value="1"/>
</dbReference>
<dbReference type="STRING" id="222136.BBW65_03490"/>
<dbReference type="Gene3D" id="3.20.20.10">
    <property type="entry name" value="Alanine racemase"/>
    <property type="match status" value="1"/>
</dbReference>
<evidence type="ECO:0000256" key="2">
    <source>
        <dbReference type="ARBA" id="ARBA00012259"/>
    </source>
</evidence>
<dbReference type="Pfam" id="PF00278">
    <property type="entry name" value="Orn_DAP_Arg_deC"/>
    <property type="match status" value="1"/>
</dbReference>
<dbReference type="OrthoDB" id="9804410at2"/>
<evidence type="ECO:0000259" key="12">
    <source>
        <dbReference type="Pfam" id="PF00278"/>
    </source>
</evidence>